<gene>
    <name evidence="4" type="ORF">ANCDUO_11216</name>
</gene>
<comment type="similarity">
    <text evidence="1">Belongs to the NIBP family.</text>
</comment>
<keyword evidence="5" id="KW-1185">Reference proteome</keyword>
<reference evidence="4 5" key="1">
    <citation type="submission" date="2013-12" db="EMBL/GenBank/DDBJ databases">
        <title>Draft genome of the parsitic nematode Ancylostoma duodenale.</title>
        <authorList>
            <person name="Mitreva M."/>
        </authorList>
    </citation>
    <scope>NUCLEOTIDE SEQUENCE [LARGE SCALE GENOMIC DNA]</scope>
    <source>
        <strain evidence="4 5">Zhejiang</strain>
    </source>
</reference>
<sequence>MDGVPCIEDHQRVTILIRQVGPRNAAVFNRIVDRLARQRSIQVSDNPRRTFHANFVTSVNTELVRFGELQYFPSLVLLYPYQTSSSISDDVGLAPITTRRRSSLTGGLTMDEVKSNYEKVKKDYDSTLVDSRCILLGYDEESDELEMGVREFMRAIYFVLESKRVDQSFEKLECPPCPILPEEEKFRFGVENKASKTYKRKCIGRSRKQNADYAMLTGLPQLALDSYAASMDMLKTCNDMLWFAGACEGWACAAMSLLYDGLTSSSVMYRVASMTPTQIRDIGSTGHLSLGAAISAATTFQHNLGVSLGHQRHRSDENARVPVSDDSSESSESRRSRMPWAVLRGEKSKEKIEPSAIMEKFELALENYAKFSFAAMIEYDCMMKAVSLYRYQRMYVEMETFHRDHIGKYLDDSFTRFDNHTKAAICANSTALYREAMPPAYDLLTRTEFVTELAKIHRMTFGSIPGIQGALSVEHARHNVTSGSLLVHEYTLTGFLLMNETYVEGENVIDALRTYWVTSTTSRKR</sequence>
<dbReference type="InterPro" id="IPR058563">
    <property type="entry name" value="Trs120_TRAPPC9_N"/>
</dbReference>
<name>A0A0C2D8T4_9BILA</name>
<evidence type="ECO:0000256" key="2">
    <source>
        <dbReference type="SAM" id="MobiDB-lite"/>
    </source>
</evidence>
<dbReference type="Pfam" id="PF08626">
    <property type="entry name" value="TRAPPC9-Trs120"/>
    <property type="match status" value="1"/>
</dbReference>
<dbReference type="AlphaFoldDB" id="A0A0C2D8T4"/>
<feature type="region of interest" description="Disordered" evidence="2">
    <location>
        <begin position="310"/>
        <end position="338"/>
    </location>
</feature>
<dbReference type="PANTHER" id="PTHR21512:SF5">
    <property type="entry name" value="TRAFFICKING PROTEIN PARTICLE COMPLEX SUBUNIT 9"/>
    <property type="match status" value="1"/>
</dbReference>
<dbReference type="OrthoDB" id="27962at2759"/>
<evidence type="ECO:0000313" key="5">
    <source>
        <dbReference type="Proteomes" id="UP000054047"/>
    </source>
</evidence>
<dbReference type="InterPro" id="IPR013935">
    <property type="entry name" value="Trs120_TRAPPC9"/>
</dbReference>
<organism evidence="4 5">
    <name type="scientific">Ancylostoma duodenale</name>
    <dbReference type="NCBI Taxonomy" id="51022"/>
    <lineage>
        <taxon>Eukaryota</taxon>
        <taxon>Metazoa</taxon>
        <taxon>Ecdysozoa</taxon>
        <taxon>Nematoda</taxon>
        <taxon>Chromadorea</taxon>
        <taxon>Rhabditida</taxon>
        <taxon>Rhabditina</taxon>
        <taxon>Rhabditomorpha</taxon>
        <taxon>Strongyloidea</taxon>
        <taxon>Ancylostomatidae</taxon>
        <taxon>Ancylostomatinae</taxon>
        <taxon>Ancylostoma</taxon>
    </lineage>
</organism>
<dbReference type="PANTHER" id="PTHR21512">
    <property type="entry name" value="TRAFFICKING PROTEIN PARTICLE COMPLEX SUBUNIT 9"/>
    <property type="match status" value="1"/>
</dbReference>
<dbReference type="EMBL" id="KN732966">
    <property type="protein sequence ID" value="KIH58577.1"/>
    <property type="molecule type" value="Genomic_DNA"/>
</dbReference>
<accession>A0A0C2D8T4</accession>
<dbReference type="Proteomes" id="UP000054047">
    <property type="component" value="Unassembled WGS sequence"/>
</dbReference>
<feature type="domain" description="Trs120/TRAPPC9 N-terminal" evidence="3">
    <location>
        <begin position="192"/>
        <end position="261"/>
    </location>
</feature>
<evidence type="ECO:0000256" key="1">
    <source>
        <dbReference type="ARBA" id="ARBA00008459"/>
    </source>
</evidence>
<proteinExistence type="inferred from homology"/>
<dbReference type="GO" id="GO:0005802">
    <property type="term" value="C:trans-Golgi network"/>
    <property type="evidence" value="ECO:0007669"/>
    <property type="project" value="TreeGrafter"/>
</dbReference>
<evidence type="ECO:0000259" key="3">
    <source>
        <dbReference type="Pfam" id="PF08626"/>
    </source>
</evidence>
<protein>
    <recommendedName>
        <fullName evidence="3">Trs120/TRAPPC9 N-terminal domain-containing protein</fullName>
    </recommendedName>
</protein>
<evidence type="ECO:0000313" key="4">
    <source>
        <dbReference type="EMBL" id="KIH58577.1"/>
    </source>
</evidence>